<dbReference type="GO" id="GO:0015833">
    <property type="term" value="P:peptide transport"/>
    <property type="evidence" value="ECO:0007669"/>
    <property type="project" value="UniProtKB-KW"/>
</dbReference>
<dbReference type="PROSITE" id="PS51257">
    <property type="entry name" value="PROKAR_LIPOPROTEIN"/>
    <property type="match status" value="1"/>
</dbReference>
<keyword evidence="5" id="KW-0571">Peptide transport</keyword>
<dbReference type="GO" id="GO:0043190">
    <property type="term" value="C:ATP-binding cassette (ABC) transporter complex"/>
    <property type="evidence" value="ECO:0007669"/>
    <property type="project" value="InterPro"/>
</dbReference>
<comment type="subcellular location">
    <subcellularLocation>
        <location evidence="1">Cell envelope</location>
    </subcellularLocation>
</comment>
<dbReference type="InterPro" id="IPR039424">
    <property type="entry name" value="SBP_5"/>
</dbReference>
<dbReference type="FunFam" id="3.90.76.10:FF:000001">
    <property type="entry name" value="Oligopeptide ABC transporter substrate-binding protein"/>
    <property type="match status" value="1"/>
</dbReference>
<evidence type="ECO:0000256" key="1">
    <source>
        <dbReference type="ARBA" id="ARBA00004196"/>
    </source>
</evidence>
<evidence type="ECO:0000313" key="9">
    <source>
        <dbReference type="EMBL" id="GGE51160.1"/>
    </source>
</evidence>
<evidence type="ECO:0000313" key="10">
    <source>
        <dbReference type="Proteomes" id="UP000628775"/>
    </source>
</evidence>
<comment type="caution">
    <text evidence="9">The sequence shown here is derived from an EMBL/GenBank/DDBJ whole genome shotgun (WGS) entry which is preliminary data.</text>
</comment>
<evidence type="ECO:0000256" key="3">
    <source>
        <dbReference type="ARBA" id="ARBA00022448"/>
    </source>
</evidence>
<dbReference type="EMBL" id="BMIR01000019">
    <property type="protein sequence ID" value="GGE51160.1"/>
    <property type="molecule type" value="Genomic_DNA"/>
</dbReference>
<keyword evidence="4 7" id="KW-0732">Signal</keyword>
<dbReference type="PANTHER" id="PTHR30290">
    <property type="entry name" value="PERIPLASMIC BINDING COMPONENT OF ABC TRANSPORTER"/>
    <property type="match status" value="1"/>
</dbReference>
<dbReference type="SUPFAM" id="SSF53850">
    <property type="entry name" value="Periplasmic binding protein-like II"/>
    <property type="match status" value="1"/>
</dbReference>
<sequence length="565" mass="63662">MKRKAKWSFLATILLAFALVLSACSSGKSGSSKDSGSKDAGSSNELADKQVLNVASNNDIPTLDYTQTTDTTSNGILEQVQAGLTRMHNDKVQFDLAKGEPKVSDDKKVYTFTLRDAKWSDGKPVTAQQFVYGWQHENDPKSKPLYNFLFASTFIKNAAKIQDPKSDMYGKVDQLGIKAIDDKTLQITLEKPAPQFFLSMLSQPEFFPQRQDIIEKYGDKYGSSADSIISDGPFKLASWKQGSSYSLEKNDSYWNADSIKVEQVNVNIVKELSTRVNLYDTGKTDTVVLSGDFIAQEKAKNPDEVKKGLTSGTEFLYINQKTNKYLKNLNLRKAINAAINRKDFTDVLLKDGSIPSNFVVPKDFVQSPDGKDFRSDNPDGYPAGSESDAKKFWDQAKKELGVSSINLTLLTPDGDSYKKWDEYIANQISKNLKGVKVTINQQPWGNYLKLNQSFKFDLAFSGWFPDYRDPMTYLDMWTSNNPQNTTGWSDKKFDSLIAQANDQTDDNAKRWQTMLDAEKEMMSQYPIVPLFQQGQTWVEKKYVKGLDYPLYGPQIDYTGVSILKH</sequence>
<organism evidence="9 10">
    <name type="scientific">Pullulanibacillus camelliae</name>
    <dbReference type="NCBI Taxonomy" id="1707096"/>
    <lineage>
        <taxon>Bacteria</taxon>
        <taxon>Bacillati</taxon>
        <taxon>Bacillota</taxon>
        <taxon>Bacilli</taxon>
        <taxon>Bacillales</taxon>
        <taxon>Sporolactobacillaceae</taxon>
        <taxon>Pullulanibacillus</taxon>
    </lineage>
</organism>
<dbReference type="RefSeq" id="WP_188696707.1">
    <property type="nucleotide sequence ID" value="NZ_BMIR01000019.1"/>
</dbReference>
<dbReference type="Gene3D" id="3.90.76.10">
    <property type="entry name" value="Dipeptide-binding Protein, Domain 1"/>
    <property type="match status" value="1"/>
</dbReference>
<dbReference type="PANTHER" id="PTHR30290:SF10">
    <property type="entry name" value="PERIPLASMIC OLIGOPEPTIDE-BINDING PROTEIN-RELATED"/>
    <property type="match status" value="1"/>
</dbReference>
<feature type="region of interest" description="Disordered" evidence="6">
    <location>
        <begin position="367"/>
        <end position="387"/>
    </location>
</feature>
<protein>
    <submittedName>
        <fullName evidence="9">Peptide ABC transporter substrate-binding protein</fullName>
    </submittedName>
</protein>
<dbReference type="Gene3D" id="3.10.105.10">
    <property type="entry name" value="Dipeptide-binding Protein, Domain 3"/>
    <property type="match status" value="1"/>
</dbReference>
<feature type="chain" id="PRO_5039401478" evidence="7">
    <location>
        <begin position="23"/>
        <end position="565"/>
    </location>
</feature>
<evidence type="ECO:0000256" key="2">
    <source>
        <dbReference type="ARBA" id="ARBA00005695"/>
    </source>
</evidence>
<name>A0A8J2YLD7_9BACL</name>
<comment type="similarity">
    <text evidence="2">Belongs to the bacterial solute-binding protein 5 family.</text>
</comment>
<evidence type="ECO:0000256" key="5">
    <source>
        <dbReference type="ARBA" id="ARBA00022856"/>
    </source>
</evidence>
<evidence type="ECO:0000256" key="6">
    <source>
        <dbReference type="SAM" id="MobiDB-lite"/>
    </source>
</evidence>
<keyword evidence="5" id="KW-0653">Protein transport</keyword>
<evidence type="ECO:0000259" key="8">
    <source>
        <dbReference type="Pfam" id="PF00496"/>
    </source>
</evidence>
<feature type="signal peptide" evidence="7">
    <location>
        <begin position="1"/>
        <end position="22"/>
    </location>
</feature>
<dbReference type="AlphaFoldDB" id="A0A8J2YLD7"/>
<feature type="compositionally biased region" description="Low complexity" evidence="6">
    <location>
        <begin position="27"/>
        <end position="43"/>
    </location>
</feature>
<evidence type="ECO:0000256" key="7">
    <source>
        <dbReference type="SAM" id="SignalP"/>
    </source>
</evidence>
<dbReference type="GO" id="GO:1904680">
    <property type="term" value="F:peptide transmembrane transporter activity"/>
    <property type="evidence" value="ECO:0007669"/>
    <property type="project" value="TreeGrafter"/>
</dbReference>
<dbReference type="Pfam" id="PF00496">
    <property type="entry name" value="SBP_bac_5"/>
    <property type="match status" value="1"/>
</dbReference>
<keyword evidence="10" id="KW-1185">Reference proteome</keyword>
<dbReference type="CDD" id="cd08504">
    <property type="entry name" value="PBP2_OppA"/>
    <property type="match status" value="1"/>
</dbReference>
<dbReference type="Proteomes" id="UP000628775">
    <property type="component" value="Unassembled WGS sequence"/>
</dbReference>
<gene>
    <name evidence="9" type="primary">oppA</name>
    <name evidence="9" type="ORF">GCM10011391_32430</name>
</gene>
<feature type="domain" description="Solute-binding protein family 5" evidence="8">
    <location>
        <begin position="92"/>
        <end position="483"/>
    </location>
</feature>
<dbReference type="InterPro" id="IPR000914">
    <property type="entry name" value="SBP_5_dom"/>
</dbReference>
<dbReference type="InterPro" id="IPR030678">
    <property type="entry name" value="Peptide/Ni-bd"/>
</dbReference>
<feature type="region of interest" description="Disordered" evidence="6">
    <location>
        <begin position="27"/>
        <end position="48"/>
    </location>
</feature>
<dbReference type="FunFam" id="3.10.105.10:FF:000001">
    <property type="entry name" value="Oligopeptide ABC transporter, oligopeptide-binding protein"/>
    <property type="match status" value="1"/>
</dbReference>
<dbReference type="PIRSF" id="PIRSF002741">
    <property type="entry name" value="MppA"/>
    <property type="match status" value="1"/>
</dbReference>
<evidence type="ECO:0000256" key="4">
    <source>
        <dbReference type="ARBA" id="ARBA00022729"/>
    </source>
</evidence>
<dbReference type="GO" id="GO:0030288">
    <property type="term" value="C:outer membrane-bounded periplasmic space"/>
    <property type="evidence" value="ECO:0007669"/>
    <property type="project" value="UniProtKB-ARBA"/>
</dbReference>
<accession>A0A8J2YLD7</accession>
<reference evidence="9" key="1">
    <citation type="journal article" date="2014" name="Int. J. Syst. Evol. Microbiol.">
        <title>Complete genome sequence of Corynebacterium casei LMG S-19264T (=DSM 44701T), isolated from a smear-ripened cheese.</title>
        <authorList>
            <consortium name="US DOE Joint Genome Institute (JGI-PGF)"/>
            <person name="Walter F."/>
            <person name="Albersmeier A."/>
            <person name="Kalinowski J."/>
            <person name="Ruckert C."/>
        </authorList>
    </citation>
    <scope>NUCLEOTIDE SEQUENCE</scope>
    <source>
        <strain evidence="9">CGMCC 1.15371</strain>
    </source>
</reference>
<proteinExistence type="inferred from homology"/>
<keyword evidence="3" id="KW-0813">Transport</keyword>
<reference evidence="9" key="2">
    <citation type="submission" date="2020-09" db="EMBL/GenBank/DDBJ databases">
        <authorList>
            <person name="Sun Q."/>
            <person name="Zhou Y."/>
        </authorList>
    </citation>
    <scope>NUCLEOTIDE SEQUENCE</scope>
    <source>
        <strain evidence="9">CGMCC 1.15371</strain>
    </source>
</reference>
<dbReference type="Gene3D" id="3.40.190.10">
    <property type="entry name" value="Periplasmic binding protein-like II"/>
    <property type="match status" value="1"/>
</dbReference>